<dbReference type="EnsemblMetazoa" id="CJA41501.1">
    <property type="protein sequence ID" value="CJA41501.1"/>
    <property type="gene ID" value="WBGene00217349"/>
</dbReference>
<evidence type="ECO:0000313" key="1">
    <source>
        <dbReference type="EnsemblMetazoa" id="CJA41501.1"/>
    </source>
</evidence>
<accession>A0A8R1IWR9</accession>
<dbReference type="AlphaFoldDB" id="A0A8R1IWR9"/>
<keyword evidence="2" id="KW-1185">Reference proteome</keyword>
<protein>
    <submittedName>
        <fullName evidence="1">Uncharacterized protein</fullName>
    </submittedName>
</protein>
<dbReference type="Proteomes" id="UP000005237">
    <property type="component" value="Unassembled WGS sequence"/>
</dbReference>
<name>A0A8R1IWR9_CAEJA</name>
<sequence>MSLLALQHYIRCQSDTKRRTRWAKSLAANRIIMMVSKIIRPDVSFNGGINDQTERVKNRVMVIKVSESKFMFSSCLTNLLIKSVSG</sequence>
<evidence type="ECO:0000313" key="2">
    <source>
        <dbReference type="Proteomes" id="UP000005237"/>
    </source>
</evidence>
<reference evidence="1" key="2">
    <citation type="submission" date="2022-06" db="UniProtKB">
        <authorList>
            <consortium name="EnsemblMetazoa"/>
        </authorList>
    </citation>
    <scope>IDENTIFICATION</scope>
    <source>
        <strain evidence="1">DF5081</strain>
    </source>
</reference>
<organism evidence="1 2">
    <name type="scientific">Caenorhabditis japonica</name>
    <dbReference type="NCBI Taxonomy" id="281687"/>
    <lineage>
        <taxon>Eukaryota</taxon>
        <taxon>Metazoa</taxon>
        <taxon>Ecdysozoa</taxon>
        <taxon>Nematoda</taxon>
        <taxon>Chromadorea</taxon>
        <taxon>Rhabditida</taxon>
        <taxon>Rhabditina</taxon>
        <taxon>Rhabditomorpha</taxon>
        <taxon>Rhabditoidea</taxon>
        <taxon>Rhabditidae</taxon>
        <taxon>Peloderinae</taxon>
        <taxon>Caenorhabditis</taxon>
    </lineage>
</organism>
<reference evidence="2" key="1">
    <citation type="submission" date="2010-08" db="EMBL/GenBank/DDBJ databases">
        <authorList>
            <consortium name="Caenorhabditis japonica Sequencing Consortium"/>
            <person name="Wilson R.K."/>
        </authorList>
    </citation>
    <scope>NUCLEOTIDE SEQUENCE [LARGE SCALE GENOMIC DNA]</scope>
    <source>
        <strain evidence="2">DF5081</strain>
    </source>
</reference>
<proteinExistence type="predicted"/>